<keyword evidence="14" id="KW-1185">Reference proteome</keyword>
<dbReference type="Proteomes" id="UP001336250">
    <property type="component" value="Unassembled WGS sequence"/>
</dbReference>
<proteinExistence type="inferred from homology"/>
<accession>A0AAW9QMT4</accession>
<evidence type="ECO:0000256" key="2">
    <source>
        <dbReference type="ARBA" id="ARBA00005752"/>
    </source>
</evidence>
<organism evidence="13 14">
    <name type="scientific">Aquincola agrisoli</name>
    <dbReference type="NCBI Taxonomy" id="3119538"/>
    <lineage>
        <taxon>Bacteria</taxon>
        <taxon>Pseudomonadati</taxon>
        <taxon>Pseudomonadota</taxon>
        <taxon>Betaproteobacteria</taxon>
        <taxon>Burkholderiales</taxon>
        <taxon>Sphaerotilaceae</taxon>
        <taxon>Aquincola</taxon>
    </lineage>
</organism>
<dbReference type="Gene3D" id="3.60.20.10">
    <property type="entry name" value="Glutamine Phosphoribosylpyrophosphate, subunit 1, domain 1"/>
    <property type="match status" value="1"/>
</dbReference>
<dbReference type="SUPFAM" id="SSF56235">
    <property type="entry name" value="N-terminal nucleophile aminohydrolases (Ntn hydrolases)"/>
    <property type="match status" value="1"/>
</dbReference>
<feature type="active site" description="For GATase activity" evidence="8">
    <location>
        <position position="2"/>
    </location>
</feature>
<dbReference type="InterPro" id="IPR017932">
    <property type="entry name" value="GATase_2_dom"/>
</dbReference>
<evidence type="ECO:0000256" key="10">
    <source>
        <dbReference type="PIRSR" id="PIRSR001589-3"/>
    </source>
</evidence>
<dbReference type="EMBL" id="JAZIBG010000048">
    <property type="protein sequence ID" value="MEF7616697.1"/>
    <property type="molecule type" value="Genomic_DNA"/>
</dbReference>
<evidence type="ECO:0000256" key="8">
    <source>
        <dbReference type="PIRSR" id="PIRSR001589-1"/>
    </source>
</evidence>
<evidence type="ECO:0000313" key="13">
    <source>
        <dbReference type="EMBL" id="MEF7616697.1"/>
    </source>
</evidence>
<keyword evidence="8" id="KW-0028">Amino-acid biosynthesis</keyword>
<evidence type="ECO:0000259" key="12">
    <source>
        <dbReference type="PROSITE" id="PS51278"/>
    </source>
</evidence>
<dbReference type="InterPro" id="IPR033738">
    <property type="entry name" value="AsnB_N"/>
</dbReference>
<keyword evidence="4 9" id="KW-0547">Nucleotide-binding</keyword>
<evidence type="ECO:0000256" key="4">
    <source>
        <dbReference type="ARBA" id="ARBA00022741"/>
    </source>
</evidence>
<evidence type="ECO:0000256" key="7">
    <source>
        <dbReference type="ARBA" id="ARBA00048741"/>
    </source>
</evidence>
<dbReference type="InterPro" id="IPR014729">
    <property type="entry name" value="Rossmann-like_a/b/a_fold"/>
</dbReference>
<dbReference type="SUPFAM" id="SSF52402">
    <property type="entry name" value="Adenine nucleotide alpha hydrolases-like"/>
    <property type="match status" value="1"/>
</dbReference>
<dbReference type="PANTHER" id="PTHR43284:SF1">
    <property type="entry name" value="ASPARAGINE SYNTHETASE"/>
    <property type="match status" value="1"/>
</dbReference>
<evidence type="ECO:0000256" key="9">
    <source>
        <dbReference type="PIRSR" id="PIRSR001589-2"/>
    </source>
</evidence>
<dbReference type="InterPro" id="IPR029055">
    <property type="entry name" value="Ntn_hydrolases_N"/>
</dbReference>
<keyword evidence="6 8" id="KW-0315">Glutamine amidotransferase</keyword>
<dbReference type="InterPro" id="IPR001962">
    <property type="entry name" value="Asn_synthase"/>
</dbReference>
<dbReference type="Pfam" id="PF00733">
    <property type="entry name" value="Asn_synthase"/>
    <property type="match status" value="1"/>
</dbReference>
<feature type="binding site" evidence="9">
    <location>
        <begin position="364"/>
        <end position="365"/>
    </location>
    <ligand>
        <name>ATP</name>
        <dbReference type="ChEBI" id="CHEBI:30616"/>
    </ligand>
</feature>
<feature type="site" description="Important for beta-aspartyl-AMP intermediate formation" evidence="10">
    <location>
        <position position="366"/>
    </location>
</feature>
<keyword evidence="13" id="KW-0436">Ligase</keyword>
<dbReference type="GO" id="GO:0005829">
    <property type="term" value="C:cytosol"/>
    <property type="evidence" value="ECO:0007669"/>
    <property type="project" value="TreeGrafter"/>
</dbReference>
<dbReference type="PIRSF" id="PIRSF001589">
    <property type="entry name" value="Asn_synthetase_glu-h"/>
    <property type="match status" value="1"/>
</dbReference>
<keyword evidence="8" id="KW-0061">Asparagine biosynthesis</keyword>
<dbReference type="PANTHER" id="PTHR43284">
    <property type="entry name" value="ASPARAGINE SYNTHETASE (GLUTAMINE-HYDROLYZING)"/>
    <property type="match status" value="1"/>
</dbReference>
<dbReference type="InterPro" id="IPR051786">
    <property type="entry name" value="ASN_synthetase/amidase"/>
</dbReference>
<keyword evidence="5 9" id="KW-0067">ATP-binding</keyword>
<dbReference type="NCBIfam" id="TIGR01536">
    <property type="entry name" value="asn_synth_AEB"/>
    <property type="match status" value="1"/>
</dbReference>
<dbReference type="GO" id="GO:0005524">
    <property type="term" value="F:ATP binding"/>
    <property type="evidence" value="ECO:0007669"/>
    <property type="project" value="UniProtKB-KW"/>
</dbReference>
<evidence type="ECO:0000256" key="11">
    <source>
        <dbReference type="SAM" id="MobiDB-lite"/>
    </source>
</evidence>
<feature type="domain" description="Glutamine amidotransferase type-2" evidence="12">
    <location>
        <begin position="2"/>
        <end position="213"/>
    </location>
</feature>
<sequence length="662" mass="72977">MCGISGVLQTGPQAQADEALVRAMAAQMGHRGPDGSGQYVRGPVGLGHTRLSIIDLEGGAQPMPNEDGSVWVVFNGEIYNFRELRASLEAAGHRFRTASDTEVIVHLYEDLGEDCIAQLNGMFALALWDERRRKLLLARDRLGIKPLYYARTPRSLLFASEIKPLLCDPAVARGVNLQAIDRFLTHYYLPGTQTLFDGVQRLAPGHWMTVQDGRTEVRPYWDLRFDTPAGAAGYEEAVEALRGLLGRSVRDHLISDVPVGVLLSGGVDSTGVLAHAAGASAAPLHSFTMGFDGEGFADERPYARIAAQRFGTVHHEVSMSAAQFRDYLPAYVRHMEEPVCEPPAIALHFLARAARHAGVKVLLSGEGGDEAFGGYPEYRNLLMLERLKAAAPGAPWLLRGGFQALRGAGWRRGSHYAALSALTIDRYYLSRTATPHSPFNRLKAALYRPAFAEALGRHRPDDTTHALWRRMRGQPLLSGMLYVDSKTWLPDDLLVKADRMTMAASVELRVPLLDPRILEFAASLPAHFKVRGWTLKRILKDALSQAVPAQILSRRKTGFPVPYARWLRHELRGLVFDALLDRQALTQAYFRRDAVERLLRAHDRGEGGSKEVFSLLVLELWHREFADAGGAGAWSPAEAPAAAPARPWQPPHPPALPQEAPA</sequence>
<evidence type="ECO:0000256" key="1">
    <source>
        <dbReference type="ARBA" id="ARBA00005187"/>
    </source>
</evidence>
<comment type="catalytic activity">
    <reaction evidence="7">
        <text>L-aspartate + L-glutamine + ATP + H2O = L-asparagine + L-glutamate + AMP + diphosphate + H(+)</text>
        <dbReference type="Rhea" id="RHEA:12228"/>
        <dbReference type="ChEBI" id="CHEBI:15377"/>
        <dbReference type="ChEBI" id="CHEBI:15378"/>
        <dbReference type="ChEBI" id="CHEBI:29985"/>
        <dbReference type="ChEBI" id="CHEBI:29991"/>
        <dbReference type="ChEBI" id="CHEBI:30616"/>
        <dbReference type="ChEBI" id="CHEBI:33019"/>
        <dbReference type="ChEBI" id="CHEBI:58048"/>
        <dbReference type="ChEBI" id="CHEBI:58359"/>
        <dbReference type="ChEBI" id="CHEBI:456215"/>
        <dbReference type="EC" id="6.3.5.4"/>
    </reaction>
</comment>
<dbReference type="GO" id="GO:0004066">
    <property type="term" value="F:asparagine synthase (glutamine-hydrolyzing) activity"/>
    <property type="evidence" value="ECO:0007669"/>
    <property type="project" value="UniProtKB-EC"/>
</dbReference>
<comment type="caution">
    <text evidence="13">The sequence shown here is derived from an EMBL/GenBank/DDBJ whole genome shotgun (WGS) entry which is preliminary data.</text>
</comment>
<feature type="region of interest" description="Disordered" evidence="11">
    <location>
        <begin position="632"/>
        <end position="662"/>
    </location>
</feature>
<dbReference type="InterPro" id="IPR006426">
    <property type="entry name" value="Asn_synth_AEB"/>
</dbReference>
<gene>
    <name evidence="13" type="primary">asnB</name>
    <name evidence="13" type="ORF">V4F39_22475</name>
</gene>
<protein>
    <recommendedName>
        <fullName evidence="3">asparagine synthase (glutamine-hydrolyzing)</fullName>
        <ecNumber evidence="3">6.3.5.4</ecNumber>
    </recommendedName>
</protein>
<name>A0AAW9QMT4_9BURK</name>
<dbReference type="PROSITE" id="PS51278">
    <property type="entry name" value="GATASE_TYPE_2"/>
    <property type="match status" value="1"/>
</dbReference>
<dbReference type="Gene3D" id="3.40.50.620">
    <property type="entry name" value="HUPs"/>
    <property type="match status" value="1"/>
</dbReference>
<comment type="pathway">
    <text evidence="1">Amino-acid biosynthesis; L-asparagine biosynthesis; L-asparagine from L-aspartate (L-Gln route): step 1/1.</text>
</comment>
<feature type="compositionally biased region" description="Pro residues" evidence="11">
    <location>
        <begin position="647"/>
        <end position="656"/>
    </location>
</feature>
<dbReference type="CDD" id="cd01991">
    <property type="entry name" value="Asn_synthase_B_C"/>
    <property type="match status" value="1"/>
</dbReference>
<evidence type="ECO:0000256" key="6">
    <source>
        <dbReference type="ARBA" id="ARBA00022962"/>
    </source>
</evidence>
<feature type="binding site" evidence="9">
    <location>
        <position position="262"/>
    </location>
    <ligand>
        <name>ATP</name>
        <dbReference type="ChEBI" id="CHEBI:30616"/>
    </ligand>
</feature>
<comment type="similarity">
    <text evidence="2">Belongs to the asparagine synthetase family.</text>
</comment>
<feature type="binding site" evidence="9">
    <location>
        <position position="100"/>
    </location>
    <ligand>
        <name>L-glutamine</name>
        <dbReference type="ChEBI" id="CHEBI:58359"/>
    </ligand>
</feature>
<evidence type="ECO:0000256" key="5">
    <source>
        <dbReference type="ARBA" id="ARBA00022840"/>
    </source>
</evidence>
<reference evidence="13 14" key="1">
    <citation type="submission" date="2024-02" db="EMBL/GenBank/DDBJ databases">
        <title>Genome sequence of Aquincola sp. MAHUQ-54.</title>
        <authorList>
            <person name="Huq M.A."/>
        </authorList>
    </citation>
    <scope>NUCLEOTIDE SEQUENCE [LARGE SCALE GENOMIC DNA]</scope>
    <source>
        <strain evidence="13 14">MAHUQ-54</strain>
    </source>
</reference>
<evidence type="ECO:0000256" key="3">
    <source>
        <dbReference type="ARBA" id="ARBA00012737"/>
    </source>
</evidence>
<dbReference type="CDD" id="cd00712">
    <property type="entry name" value="AsnB"/>
    <property type="match status" value="1"/>
</dbReference>
<dbReference type="Pfam" id="PF13537">
    <property type="entry name" value="GATase_7"/>
    <property type="match status" value="1"/>
</dbReference>
<dbReference type="GO" id="GO:0006529">
    <property type="term" value="P:asparagine biosynthetic process"/>
    <property type="evidence" value="ECO:0007669"/>
    <property type="project" value="UniProtKB-KW"/>
</dbReference>
<feature type="compositionally biased region" description="Low complexity" evidence="11">
    <location>
        <begin position="633"/>
        <end position="646"/>
    </location>
</feature>
<dbReference type="EC" id="6.3.5.4" evidence="3"/>
<dbReference type="RefSeq" id="WP_332292255.1">
    <property type="nucleotide sequence ID" value="NZ_JAZIBG010000048.1"/>
</dbReference>
<evidence type="ECO:0000313" key="14">
    <source>
        <dbReference type="Proteomes" id="UP001336250"/>
    </source>
</evidence>
<dbReference type="AlphaFoldDB" id="A0AAW9QMT4"/>